<proteinExistence type="predicted"/>
<dbReference type="RefSeq" id="XP_006664882.2">
    <property type="nucleotide sequence ID" value="XM_006664819.2"/>
</dbReference>
<gene>
    <name evidence="3" type="primary">LOC102706809</name>
</gene>
<dbReference type="PANTHER" id="PTHR33184:SF32">
    <property type="entry name" value="EXPRESSED PROTEIN"/>
    <property type="match status" value="1"/>
</dbReference>
<dbReference type="GeneID" id="102706809"/>
<feature type="chain" id="PRO_5003771698" evidence="2">
    <location>
        <begin position="21"/>
        <end position="142"/>
    </location>
</feature>
<evidence type="ECO:0000256" key="1">
    <source>
        <dbReference type="ARBA" id="ARBA00022729"/>
    </source>
</evidence>
<keyword evidence="4" id="KW-1185">Reference proteome</keyword>
<dbReference type="OrthoDB" id="624354at2759"/>
<name>J3KUD9_ORYBR</name>
<dbReference type="InterPro" id="IPR040361">
    <property type="entry name" value="TPD1"/>
</dbReference>
<dbReference type="Pfam" id="PF24068">
    <property type="entry name" value="TPD1_C"/>
    <property type="match status" value="1"/>
</dbReference>
<dbReference type="Proteomes" id="UP000006038">
    <property type="component" value="Unassembled WGS sequence"/>
</dbReference>
<dbReference type="AlphaFoldDB" id="J3KUD9"/>
<dbReference type="OMA" id="LRCMNDY"/>
<dbReference type="KEGG" id="obr:102706809"/>
<protein>
    <submittedName>
        <fullName evidence="3">Uncharacterized protein</fullName>
    </submittedName>
</protein>
<accession>J3KUD9</accession>
<evidence type="ECO:0000313" key="4">
    <source>
        <dbReference type="Proteomes" id="UP000006038"/>
    </source>
</evidence>
<dbReference type="Gramene" id="OB0048G10040.1">
    <property type="protein sequence ID" value="OB0048G10040.1"/>
    <property type="gene ID" value="OB0048G10040"/>
</dbReference>
<dbReference type="GO" id="GO:0001709">
    <property type="term" value="P:cell fate determination"/>
    <property type="evidence" value="ECO:0007669"/>
    <property type="project" value="TreeGrafter"/>
</dbReference>
<dbReference type="EnsemblPlants" id="OB0048G10040.1">
    <property type="protein sequence ID" value="OB0048G10040.1"/>
    <property type="gene ID" value="OB0048G10040"/>
</dbReference>
<evidence type="ECO:0000256" key="2">
    <source>
        <dbReference type="SAM" id="SignalP"/>
    </source>
</evidence>
<keyword evidence="1 2" id="KW-0732">Signal</keyword>
<evidence type="ECO:0000313" key="3">
    <source>
        <dbReference type="EnsemblPlants" id="OB0048G10040.1"/>
    </source>
</evidence>
<dbReference type="PANTHER" id="PTHR33184">
    <property type="entry name" value="PROTEIN TAPETUM DETERMINANT 1-LIKE-RELATED"/>
    <property type="match status" value="1"/>
</dbReference>
<organism evidence="3">
    <name type="scientific">Oryza brachyantha</name>
    <name type="common">malo sina</name>
    <dbReference type="NCBI Taxonomy" id="4533"/>
    <lineage>
        <taxon>Eukaryota</taxon>
        <taxon>Viridiplantae</taxon>
        <taxon>Streptophyta</taxon>
        <taxon>Embryophyta</taxon>
        <taxon>Tracheophyta</taxon>
        <taxon>Spermatophyta</taxon>
        <taxon>Magnoliopsida</taxon>
        <taxon>Liliopsida</taxon>
        <taxon>Poales</taxon>
        <taxon>Poaceae</taxon>
        <taxon>BOP clade</taxon>
        <taxon>Oryzoideae</taxon>
        <taxon>Oryzeae</taxon>
        <taxon>Oryzinae</taxon>
        <taxon>Oryza</taxon>
    </lineage>
</organism>
<dbReference type="HOGENOM" id="CLU_102808_3_0_1"/>
<sequence length="142" mass="15339">MAREPKHLLALLLCLMFAQGSSVCLRCMNDHVVVSQRVDDHGEDVGGGGGGVVQTSTLYMFKVTVTNRCCCEVRSVVVAAPGFQSAIPIDPKLFRPNSGEGETDYLVGDGGTIPVKGNVTFAYTWSTVFRMDVVSMTVFRCL</sequence>
<feature type="signal peptide" evidence="2">
    <location>
        <begin position="1"/>
        <end position="20"/>
    </location>
</feature>
<reference evidence="3" key="1">
    <citation type="submission" date="2015-06" db="UniProtKB">
        <authorList>
            <consortium name="EnsemblPlants"/>
        </authorList>
    </citation>
    <scope>IDENTIFICATION</scope>
</reference>